<gene>
    <name evidence="1" type="ORF">DL762_001744</name>
</gene>
<evidence type="ECO:0008006" key="3">
    <source>
        <dbReference type="Google" id="ProtNLM"/>
    </source>
</evidence>
<accession>A0ABY0HJX9</accession>
<keyword evidence="2" id="KW-1185">Reference proteome</keyword>
<dbReference type="EMBL" id="QJNS01000029">
    <property type="protein sequence ID" value="RYO92295.1"/>
    <property type="molecule type" value="Genomic_DNA"/>
</dbReference>
<evidence type="ECO:0000313" key="2">
    <source>
        <dbReference type="Proteomes" id="UP000294003"/>
    </source>
</evidence>
<reference evidence="1 2" key="1">
    <citation type="submission" date="2018-06" db="EMBL/GenBank/DDBJ databases">
        <title>Complete Genomes of Monosporascus.</title>
        <authorList>
            <person name="Robinson A.J."/>
            <person name="Natvig D.O."/>
        </authorList>
    </citation>
    <scope>NUCLEOTIDE SEQUENCE [LARGE SCALE GENOMIC DNA]</scope>
    <source>
        <strain evidence="1 2">CBS 609.92</strain>
    </source>
</reference>
<organism evidence="1 2">
    <name type="scientific">Monosporascus cannonballus</name>
    <dbReference type="NCBI Taxonomy" id="155416"/>
    <lineage>
        <taxon>Eukaryota</taxon>
        <taxon>Fungi</taxon>
        <taxon>Dikarya</taxon>
        <taxon>Ascomycota</taxon>
        <taxon>Pezizomycotina</taxon>
        <taxon>Sordariomycetes</taxon>
        <taxon>Xylariomycetidae</taxon>
        <taxon>Xylariales</taxon>
        <taxon>Xylariales incertae sedis</taxon>
        <taxon>Monosporascus</taxon>
    </lineage>
</organism>
<sequence>MTIVRQASFNVSNTVFFRGAAADFLMNLCANESPAARGYRCTARTCDATACIVEGNLNRLLTTARKSREMWTSERDKPAFQAVCEKLGSGEPVVIGFNLRAAVTARRGCRNHSAWEREMKDLLSGPALLAEELGRHEAAILRRK</sequence>
<evidence type="ECO:0000313" key="1">
    <source>
        <dbReference type="EMBL" id="RYO92295.1"/>
    </source>
</evidence>
<comment type="caution">
    <text evidence="1">The sequence shown here is derived from an EMBL/GenBank/DDBJ whole genome shotgun (WGS) entry which is preliminary data.</text>
</comment>
<dbReference type="Proteomes" id="UP000294003">
    <property type="component" value="Unassembled WGS sequence"/>
</dbReference>
<protein>
    <recommendedName>
        <fullName evidence="3">NADAR domain-containing protein</fullName>
    </recommendedName>
</protein>
<name>A0ABY0HJX9_9PEZI</name>
<proteinExistence type="predicted"/>